<keyword evidence="1" id="KW-0732">Signal</keyword>
<feature type="signal peptide" evidence="1">
    <location>
        <begin position="1"/>
        <end position="25"/>
    </location>
</feature>
<dbReference type="PROSITE" id="PS51257">
    <property type="entry name" value="PROKAR_LIPOPROTEIN"/>
    <property type="match status" value="1"/>
</dbReference>
<proteinExistence type="predicted"/>
<evidence type="ECO:0000313" key="3">
    <source>
        <dbReference type="Proteomes" id="UP000281647"/>
    </source>
</evidence>
<dbReference type="Proteomes" id="UP000281647">
    <property type="component" value="Unassembled WGS sequence"/>
</dbReference>
<comment type="caution">
    <text evidence="2">The sequence shown here is derived from an EMBL/GenBank/DDBJ whole genome shotgun (WGS) entry which is preliminary data.</text>
</comment>
<keyword evidence="3" id="KW-1185">Reference proteome</keyword>
<name>A0A432V9Y5_9HYPH</name>
<accession>A0A432V9Y5</accession>
<dbReference type="RefSeq" id="WP_128624429.1">
    <property type="nucleotide sequence ID" value="NZ_ML133508.1"/>
</dbReference>
<feature type="chain" id="PRO_5019197722" evidence="1">
    <location>
        <begin position="26"/>
        <end position="113"/>
    </location>
</feature>
<organism evidence="2 3">
    <name type="scientific">Borborobacter arsenicus</name>
    <dbReference type="NCBI Taxonomy" id="1851146"/>
    <lineage>
        <taxon>Bacteria</taxon>
        <taxon>Pseudomonadati</taxon>
        <taxon>Pseudomonadota</taxon>
        <taxon>Alphaproteobacteria</taxon>
        <taxon>Hyphomicrobiales</taxon>
        <taxon>Phyllobacteriaceae</taxon>
        <taxon>Borborobacter</taxon>
    </lineage>
</organism>
<gene>
    <name evidence="2" type="ORF">EET67_04585</name>
</gene>
<reference evidence="2 3" key="1">
    <citation type="submission" date="2018-11" db="EMBL/GenBank/DDBJ databases">
        <title>Pseudaminobacter arsenicus sp. nov., an arsenic-resistant bacterium isolated from arsenic-rich aquifers.</title>
        <authorList>
            <person name="Mu Y."/>
        </authorList>
    </citation>
    <scope>NUCLEOTIDE SEQUENCE [LARGE SCALE GENOMIC DNA]</scope>
    <source>
        <strain evidence="2 3">CB3</strain>
    </source>
</reference>
<protein>
    <submittedName>
        <fullName evidence="2">Uncharacterized protein</fullName>
    </submittedName>
</protein>
<dbReference type="EMBL" id="RKST01000003">
    <property type="protein sequence ID" value="RUM98926.1"/>
    <property type="molecule type" value="Genomic_DNA"/>
</dbReference>
<dbReference type="OrthoDB" id="4736977at2"/>
<sequence>MTLKLNYLLAASMAACVASVSVAKADNLVFTLKNGTNSVLTEFYASPANVEQWEEDILGRDVLNPGETAQVTIADGRRVCKYDLRFEFSEDSDLDTTTDTQNLCEMESYTIEE</sequence>
<dbReference type="AlphaFoldDB" id="A0A432V9Y5"/>
<evidence type="ECO:0000313" key="2">
    <source>
        <dbReference type="EMBL" id="RUM98926.1"/>
    </source>
</evidence>
<evidence type="ECO:0000256" key="1">
    <source>
        <dbReference type="SAM" id="SignalP"/>
    </source>
</evidence>